<protein>
    <submittedName>
        <fullName evidence="6">LysR family transcriptional regulator</fullName>
    </submittedName>
</protein>
<dbReference type="PANTHER" id="PTHR30346:SF28">
    <property type="entry name" value="HTH-TYPE TRANSCRIPTIONAL REGULATOR CYNR"/>
    <property type="match status" value="1"/>
</dbReference>
<dbReference type="Pfam" id="PF03466">
    <property type="entry name" value="LysR_substrate"/>
    <property type="match status" value="1"/>
</dbReference>
<dbReference type="Pfam" id="PF00126">
    <property type="entry name" value="HTH_1"/>
    <property type="match status" value="1"/>
</dbReference>
<dbReference type="SUPFAM" id="SSF53850">
    <property type="entry name" value="Periplasmic binding protein-like II"/>
    <property type="match status" value="1"/>
</dbReference>
<dbReference type="PRINTS" id="PR00039">
    <property type="entry name" value="HTHLYSR"/>
</dbReference>
<organism evidence="6 7">
    <name type="scientific">Candidatus Egerieicola pullicola</name>
    <dbReference type="NCBI Taxonomy" id="2840775"/>
    <lineage>
        <taxon>Bacteria</taxon>
        <taxon>Bacillati</taxon>
        <taxon>Bacillota</taxon>
        <taxon>Clostridia</taxon>
        <taxon>Eubacteriales</taxon>
        <taxon>Oscillospiraceae</taxon>
        <taxon>Oscillospiraceae incertae sedis</taxon>
        <taxon>Candidatus Egerieicola</taxon>
    </lineage>
</organism>
<dbReference type="InterPro" id="IPR036390">
    <property type="entry name" value="WH_DNA-bd_sf"/>
</dbReference>
<sequence length="291" mass="32931">MALLDQKILYFLKVVETGSFSGAARALYLSQPALSKQMAKLEQELGFSLFNRSGYRPVLTAKGQLFYQACIRLDRQCQEMLDQLRQLDPPVVNLGFTGSFENREILAFLQEYQKQQGIRLNFVQGDFEQCLHDLLRGKVEVSLGIESTYRYSSGVEYEILHSYEMCVLTSCSHPLTQRSQVDIREIAGEGFLCLSPRFGKGFYKDYMAAFAKDRIVPRIVKEVDSFDELVFSVSLGEGIAIASKNVAGEEVRAIPLQGSHHASNYVIACRKQESREEVRQLMAAAKAHFQR</sequence>
<dbReference type="InterPro" id="IPR005119">
    <property type="entry name" value="LysR_subst-bd"/>
</dbReference>
<dbReference type="InterPro" id="IPR036388">
    <property type="entry name" value="WH-like_DNA-bd_sf"/>
</dbReference>
<dbReference type="GO" id="GO:0003677">
    <property type="term" value="F:DNA binding"/>
    <property type="evidence" value="ECO:0007669"/>
    <property type="project" value="UniProtKB-KW"/>
</dbReference>
<evidence type="ECO:0000256" key="4">
    <source>
        <dbReference type="ARBA" id="ARBA00023163"/>
    </source>
</evidence>
<dbReference type="Gene3D" id="3.40.190.10">
    <property type="entry name" value="Periplasmic binding protein-like II"/>
    <property type="match status" value="2"/>
</dbReference>
<dbReference type="SUPFAM" id="SSF46785">
    <property type="entry name" value="Winged helix' DNA-binding domain"/>
    <property type="match status" value="1"/>
</dbReference>
<dbReference type="GO" id="GO:0003700">
    <property type="term" value="F:DNA-binding transcription factor activity"/>
    <property type="evidence" value="ECO:0007669"/>
    <property type="project" value="InterPro"/>
</dbReference>
<dbReference type="CDD" id="cd08414">
    <property type="entry name" value="PBP2_LTTR_aromatics_like"/>
    <property type="match status" value="1"/>
</dbReference>
<evidence type="ECO:0000256" key="2">
    <source>
        <dbReference type="ARBA" id="ARBA00023015"/>
    </source>
</evidence>
<name>A0A9D1AIV0_9FIRM</name>
<dbReference type="FunFam" id="1.10.10.10:FF:000001">
    <property type="entry name" value="LysR family transcriptional regulator"/>
    <property type="match status" value="1"/>
</dbReference>
<dbReference type="InterPro" id="IPR000847">
    <property type="entry name" value="LysR_HTH_N"/>
</dbReference>
<reference evidence="6" key="1">
    <citation type="submission" date="2020-10" db="EMBL/GenBank/DDBJ databases">
        <authorList>
            <person name="Gilroy R."/>
        </authorList>
    </citation>
    <scope>NUCLEOTIDE SEQUENCE</scope>
    <source>
        <strain evidence="6">CHK184-25365</strain>
    </source>
</reference>
<dbReference type="PROSITE" id="PS50931">
    <property type="entry name" value="HTH_LYSR"/>
    <property type="match status" value="1"/>
</dbReference>
<dbReference type="Gene3D" id="1.10.10.10">
    <property type="entry name" value="Winged helix-like DNA-binding domain superfamily/Winged helix DNA-binding domain"/>
    <property type="match status" value="1"/>
</dbReference>
<accession>A0A9D1AIV0</accession>
<dbReference type="PANTHER" id="PTHR30346">
    <property type="entry name" value="TRANSCRIPTIONAL DUAL REGULATOR HCAR-RELATED"/>
    <property type="match status" value="1"/>
</dbReference>
<comment type="similarity">
    <text evidence="1">Belongs to the LysR transcriptional regulatory family.</text>
</comment>
<keyword evidence="4" id="KW-0804">Transcription</keyword>
<evidence type="ECO:0000256" key="3">
    <source>
        <dbReference type="ARBA" id="ARBA00023125"/>
    </source>
</evidence>
<evidence type="ECO:0000313" key="6">
    <source>
        <dbReference type="EMBL" id="HIR41000.1"/>
    </source>
</evidence>
<dbReference type="Proteomes" id="UP000886749">
    <property type="component" value="Unassembled WGS sequence"/>
</dbReference>
<dbReference type="EMBL" id="DVGY01000090">
    <property type="protein sequence ID" value="HIR41000.1"/>
    <property type="molecule type" value="Genomic_DNA"/>
</dbReference>
<dbReference type="AlphaFoldDB" id="A0A9D1AIV0"/>
<proteinExistence type="inferred from homology"/>
<evidence type="ECO:0000256" key="1">
    <source>
        <dbReference type="ARBA" id="ARBA00009437"/>
    </source>
</evidence>
<keyword evidence="2" id="KW-0805">Transcription regulation</keyword>
<evidence type="ECO:0000313" key="7">
    <source>
        <dbReference type="Proteomes" id="UP000886749"/>
    </source>
</evidence>
<feature type="domain" description="HTH lysR-type" evidence="5">
    <location>
        <begin position="10"/>
        <end position="60"/>
    </location>
</feature>
<dbReference type="GO" id="GO:0032993">
    <property type="term" value="C:protein-DNA complex"/>
    <property type="evidence" value="ECO:0007669"/>
    <property type="project" value="TreeGrafter"/>
</dbReference>
<comment type="caution">
    <text evidence="6">The sequence shown here is derived from an EMBL/GenBank/DDBJ whole genome shotgun (WGS) entry which is preliminary data.</text>
</comment>
<keyword evidence="3" id="KW-0238">DNA-binding</keyword>
<gene>
    <name evidence="6" type="ORF">IAB36_04130</name>
</gene>
<reference evidence="6" key="2">
    <citation type="journal article" date="2021" name="PeerJ">
        <title>Extensive microbial diversity within the chicken gut microbiome revealed by metagenomics and culture.</title>
        <authorList>
            <person name="Gilroy R."/>
            <person name="Ravi A."/>
            <person name="Getino M."/>
            <person name="Pursley I."/>
            <person name="Horton D.L."/>
            <person name="Alikhan N.F."/>
            <person name="Baker D."/>
            <person name="Gharbi K."/>
            <person name="Hall N."/>
            <person name="Watson M."/>
            <person name="Adriaenssens E.M."/>
            <person name="Foster-Nyarko E."/>
            <person name="Jarju S."/>
            <person name="Secka A."/>
            <person name="Antonio M."/>
            <person name="Oren A."/>
            <person name="Chaudhuri R.R."/>
            <person name="La Ragione R."/>
            <person name="Hildebrand F."/>
            <person name="Pallen M.J."/>
        </authorList>
    </citation>
    <scope>NUCLEOTIDE SEQUENCE</scope>
    <source>
        <strain evidence="6">CHK184-25365</strain>
    </source>
</reference>
<evidence type="ECO:0000259" key="5">
    <source>
        <dbReference type="PROSITE" id="PS50931"/>
    </source>
</evidence>